<keyword evidence="3" id="KW-1185">Reference proteome</keyword>
<protein>
    <submittedName>
        <fullName evidence="2">Uncharacterized protein</fullName>
    </submittedName>
</protein>
<comment type="caution">
    <text evidence="2">The sequence shown here is derived from an EMBL/GenBank/DDBJ whole genome shotgun (WGS) entry which is preliminary data.</text>
</comment>
<gene>
    <name evidence="2" type="ORF">H9625_13115</name>
</gene>
<reference evidence="2 3" key="1">
    <citation type="submission" date="2020-08" db="EMBL/GenBank/DDBJ databases">
        <title>A Genomic Blueprint of the Chicken Gut Microbiome.</title>
        <authorList>
            <person name="Gilroy R."/>
            <person name="Ravi A."/>
            <person name="Getino M."/>
            <person name="Pursley I."/>
            <person name="Horton D.L."/>
            <person name="Alikhan N.-F."/>
            <person name="Baker D."/>
            <person name="Gharbi K."/>
            <person name="Hall N."/>
            <person name="Watson M."/>
            <person name="Adriaenssens E.M."/>
            <person name="Foster-Nyarko E."/>
            <person name="Jarju S."/>
            <person name="Secka A."/>
            <person name="Antonio M."/>
            <person name="Oren A."/>
            <person name="Chaudhuri R."/>
            <person name="La Ragione R.M."/>
            <person name="Hildebrand F."/>
            <person name="Pallen M.J."/>
        </authorList>
    </citation>
    <scope>NUCLEOTIDE SEQUENCE [LARGE SCALE GENOMIC DNA]</scope>
    <source>
        <strain evidence="2 3">Sa1CVN1</strain>
    </source>
</reference>
<sequence length="156" mass="17622">MRSFILTFFTIVFCSVFLGCKTGKHLTSDNHTQIIVHDKLIPVFKPADSTSIRALLECDSNGRVVLSWLDMVQSENARLRFKLDSMGNLMADFKVPSDTVFIPGKDSTIIQKTVQTVEVEKELTSWQKFCVVFTVVGLILIVLFAFFKVRSILIKA</sequence>
<accession>A0ABR8YAX3</accession>
<evidence type="ECO:0000256" key="1">
    <source>
        <dbReference type="SAM" id="Phobius"/>
    </source>
</evidence>
<dbReference type="RefSeq" id="WP_191764755.1">
    <property type="nucleotide sequence ID" value="NZ_JACSPP010000048.1"/>
</dbReference>
<keyword evidence="1" id="KW-0812">Transmembrane</keyword>
<organism evidence="2 3">
    <name type="scientific">Phocaeicola intestinalis</name>
    <dbReference type="NCBI Taxonomy" id="2762212"/>
    <lineage>
        <taxon>Bacteria</taxon>
        <taxon>Pseudomonadati</taxon>
        <taxon>Bacteroidota</taxon>
        <taxon>Bacteroidia</taxon>
        <taxon>Bacteroidales</taxon>
        <taxon>Bacteroidaceae</taxon>
        <taxon>Phocaeicola</taxon>
    </lineage>
</organism>
<feature type="transmembrane region" description="Helical" evidence="1">
    <location>
        <begin position="126"/>
        <end position="147"/>
    </location>
</feature>
<name>A0ABR8YAX3_9BACT</name>
<keyword evidence="1" id="KW-0472">Membrane</keyword>
<dbReference type="Proteomes" id="UP000620874">
    <property type="component" value="Unassembled WGS sequence"/>
</dbReference>
<dbReference type="EMBL" id="JACSPP010000048">
    <property type="protein sequence ID" value="MBD8041360.1"/>
    <property type="molecule type" value="Genomic_DNA"/>
</dbReference>
<dbReference type="PROSITE" id="PS51257">
    <property type="entry name" value="PROKAR_LIPOPROTEIN"/>
    <property type="match status" value="1"/>
</dbReference>
<evidence type="ECO:0000313" key="3">
    <source>
        <dbReference type="Proteomes" id="UP000620874"/>
    </source>
</evidence>
<keyword evidence="1" id="KW-1133">Transmembrane helix</keyword>
<evidence type="ECO:0000313" key="2">
    <source>
        <dbReference type="EMBL" id="MBD8041360.1"/>
    </source>
</evidence>
<proteinExistence type="predicted"/>